<keyword evidence="8" id="KW-1185">Reference proteome</keyword>
<dbReference type="GO" id="GO:0016020">
    <property type="term" value="C:membrane"/>
    <property type="evidence" value="ECO:0007669"/>
    <property type="project" value="UniProtKB-SubCell"/>
</dbReference>
<sequence>MDWLEFVVALLVFMASHAVPALSGIKGALVSRLGRGGYGAVFGVISLLLLWWVIAAAGRAPFVSIWDQQIWMRWLINLVMPLVMLLICLSVGAPNPLSFGGRAEGFDPARPGIAGVVRHPLLWALLIWSLVHMLVNGDLAHVILFGLFALYAAVGMAMIDGRLRRKWGADVWVTRASATSNLPFGGNWRSYRPGWSRPVIAIVIWAGLLHLHLPVIGVSPLP</sequence>
<evidence type="ECO:0000313" key="8">
    <source>
        <dbReference type="Proteomes" id="UP000598196"/>
    </source>
</evidence>
<feature type="transmembrane region" description="Helical" evidence="5">
    <location>
        <begin position="6"/>
        <end position="25"/>
    </location>
</feature>
<evidence type="ECO:0000313" key="7">
    <source>
        <dbReference type="EMBL" id="GGO26450.1"/>
    </source>
</evidence>
<name>A0A917YIH0_9RHOB</name>
<dbReference type="EMBL" id="BMLP01000001">
    <property type="protein sequence ID" value="GGO26450.1"/>
    <property type="molecule type" value="Genomic_DNA"/>
</dbReference>
<keyword evidence="2 5" id="KW-0812">Transmembrane</keyword>
<evidence type="ECO:0000256" key="3">
    <source>
        <dbReference type="ARBA" id="ARBA00022989"/>
    </source>
</evidence>
<organism evidence="7 8">
    <name type="scientific">Gemmobacter aquaticus</name>
    <dbReference type="NCBI Taxonomy" id="490185"/>
    <lineage>
        <taxon>Bacteria</taxon>
        <taxon>Pseudomonadati</taxon>
        <taxon>Pseudomonadota</taxon>
        <taxon>Alphaproteobacteria</taxon>
        <taxon>Rhodobacterales</taxon>
        <taxon>Paracoccaceae</taxon>
        <taxon>Gemmobacter</taxon>
    </lineage>
</organism>
<keyword evidence="3 5" id="KW-1133">Transmembrane helix</keyword>
<dbReference type="Proteomes" id="UP000598196">
    <property type="component" value="Unassembled WGS sequence"/>
</dbReference>
<feature type="transmembrane region" description="Helical" evidence="5">
    <location>
        <begin position="113"/>
        <end position="133"/>
    </location>
</feature>
<evidence type="ECO:0000256" key="1">
    <source>
        <dbReference type="ARBA" id="ARBA00004141"/>
    </source>
</evidence>
<reference evidence="7 8" key="1">
    <citation type="journal article" date="2014" name="Int. J. Syst. Evol. Microbiol.">
        <title>Complete genome sequence of Corynebacterium casei LMG S-19264T (=DSM 44701T), isolated from a smear-ripened cheese.</title>
        <authorList>
            <consortium name="US DOE Joint Genome Institute (JGI-PGF)"/>
            <person name="Walter F."/>
            <person name="Albersmeier A."/>
            <person name="Kalinowski J."/>
            <person name="Ruckert C."/>
        </authorList>
    </citation>
    <scope>NUCLEOTIDE SEQUENCE [LARGE SCALE GENOMIC DNA]</scope>
    <source>
        <strain evidence="7 8">CGMCC 1.7029</strain>
    </source>
</reference>
<evidence type="ECO:0000256" key="2">
    <source>
        <dbReference type="ARBA" id="ARBA00022692"/>
    </source>
</evidence>
<comment type="caution">
    <text evidence="7">The sequence shown here is derived from an EMBL/GenBank/DDBJ whole genome shotgun (WGS) entry which is preliminary data.</text>
</comment>
<dbReference type="Pfam" id="PF07298">
    <property type="entry name" value="NnrU"/>
    <property type="match status" value="1"/>
</dbReference>
<feature type="transmembrane region" description="Helical" evidence="5">
    <location>
        <begin position="74"/>
        <end position="93"/>
    </location>
</feature>
<evidence type="ECO:0000256" key="4">
    <source>
        <dbReference type="ARBA" id="ARBA00023136"/>
    </source>
</evidence>
<feature type="transmembrane region" description="Helical" evidence="5">
    <location>
        <begin position="199"/>
        <end position="221"/>
    </location>
</feature>
<feature type="transmembrane region" description="Helical" evidence="5">
    <location>
        <begin position="37"/>
        <end position="54"/>
    </location>
</feature>
<proteinExistence type="predicted"/>
<gene>
    <name evidence="7" type="ORF">GCM10010991_07150</name>
</gene>
<comment type="subcellular location">
    <subcellularLocation>
        <location evidence="1">Membrane</location>
        <topology evidence="1">Multi-pass membrane protein</topology>
    </subcellularLocation>
</comment>
<feature type="domain" description="NnrU" evidence="6">
    <location>
        <begin position="6"/>
        <end position="220"/>
    </location>
</feature>
<dbReference type="OrthoDB" id="7828645at2"/>
<evidence type="ECO:0000259" key="6">
    <source>
        <dbReference type="Pfam" id="PF07298"/>
    </source>
</evidence>
<evidence type="ECO:0000256" key="5">
    <source>
        <dbReference type="SAM" id="Phobius"/>
    </source>
</evidence>
<protein>
    <recommendedName>
        <fullName evidence="6">NnrU domain-containing protein</fullName>
    </recommendedName>
</protein>
<dbReference type="RefSeq" id="WP_146285514.1">
    <property type="nucleotide sequence ID" value="NZ_BMLP01000001.1"/>
</dbReference>
<feature type="transmembrane region" description="Helical" evidence="5">
    <location>
        <begin position="139"/>
        <end position="159"/>
    </location>
</feature>
<dbReference type="InterPro" id="IPR009915">
    <property type="entry name" value="NnrU_dom"/>
</dbReference>
<dbReference type="AlphaFoldDB" id="A0A917YIH0"/>
<accession>A0A917YIH0</accession>
<keyword evidence="4 5" id="KW-0472">Membrane</keyword>